<gene>
    <name evidence="1" type="ORF">JTE90_018835</name>
</gene>
<protein>
    <submittedName>
        <fullName evidence="1">Uncharacterized protein</fullName>
    </submittedName>
</protein>
<reference evidence="1 2" key="1">
    <citation type="journal article" date="2022" name="Nat. Ecol. Evol.">
        <title>A masculinizing supergene underlies an exaggerated male reproductive morph in a spider.</title>
        <authorList>
            <person name="Hendrickx F."/>
            <person name="De Corte Z."/>
            <person name="Sonet G."/>
            <person name="Van Belleghem S.M."/>
            <person name="Kostlbacher S."/>
            <person name="Vangestel C."/>
        </authorList>
    </citation>
    <scope>NUCLEOTIDE SEQUENCE [LARGE SCALE GENOMIC DNA]</scope>
    <source>
        <strain evidence="1">W744_W776</strain>
    </source>
</reference>
<dbReference type="InterPro" id="IPR006616">
    <property type="entry name" value="DM9_repeat"/>
</dbReference>
<sequence length="159" mass="16886">MAYCGPTSYRPVAEWVPSAGGAIPPNAVEVGYDGGDIIYVARAHHNGDNLPGKLVPKHGVCYVAYGGDEHPHSQYEVLTAPYGVSLEWRFANGTDIPPGAIQGGSTSDNENLYIGRVNHDGAMCCGKVQPSHGVLYVSYAGGEHPHSTYEVLVAKTITF</sequence>
<keyword evidence="2" id="KW-1185">Reference proteome</keyword>
<dbReference type="Proteomes" id="UP000827092">
    <property type="component" value="Unassembled WGS sequence"/>
</dbReference>
<dbReference type="Pfam" id="PF11901">
    <property type="entry name" value="DM9"/>
    <property type="match status" value="1"/>
</dbReference>
<evidence type="ECO:0000313" key="2">
    <source>
        <dbReference type="Proteomes" id="UP000827092"/>
    </source>
</evidence>
<evidence type="ECO:0000313" key="1">
    <source>
        <dbReference type="EMBL" id="KAG8188245.1"/>
    </source>
</evidence>
<dbReference type="AlphaFoldDB" id="A0AAV6UVB3"/>
<accession>A0AAV6UVB3</accession>
<name>A0AAV6UVB3_9ARAC</name>
<comment type="caution">
    <text evidence="1">The sequence shown here is derived from an EMBL/GenBank/DDBJ whole genome shotgun (WGS) entry which is preliminary data.</text>
</comment>
<dbReference type="SMART" id="SM00696">
    <property type="entry name" value="DM9"/>
    <property type="match status" value="2"/>
</dbReference>
<dbReference type="PANTHER" id="PTHR31649">
    <property type="entry name" value="AGAP009604-PA"/>
    <property type="match status" value="1"/>
</dbReference>
<dbReference type="PANTHER" id="PTHR31649:SF1">
    <property type="entry name" value="FARNESOIC ACID O-METHYL TRANSFERASE DOMAIN-CONTAINING PROTEIN"/>
    <property type="match status" value="1"/>
</dbReference>
<proteinExistence type="predicted"/>
<dbReference type="EMBL" id="JAFNEN010000245">
    <property type="protein sequence ID" value="KAG8188245.1"/>
    <property type="molecule type" value="Genomic_DNA"/>
</dbReference>
<organism evidence="1 2">
    <name type="scientific">Oedothorax gibbosus</name>
    <dbReference type="NCBI Taxonomy" id="931172"/>
    <lineage>
        <taxon>Eukaryota</taxon>
        <taxon>Metazoa</taxon>
        <taxon>Ecdysozoa</taxon>
        <taxon>Arthropoda</taxon>
        <taxon>Chelicerata</taxon>
        <taxon>Arachnida</taxon>
        <taxon>Araneae</taxon>
        <taxon>Araneomorphae</taxon>
        <taxon>Entelegynae</taxon>
        <taxon>Araneoidea</taxon>
        <taxon>Linyphiidae</taxon>
        <taxon>Erigoninae</taxon>
        <taxon>Oedothorax</taxon>
    </lineage>
</organism>